<dbReference type="InterPro" id="IPR011009">
    <property type="entry name" value="Kinase-like_dom_sf"/>
</dbReference>
<dbReference type="EMBL" id="CP091430">
    <property type="protein sequence ID" value="UVI33118.1"/>
    <property type="molecule type" value="Genomic_DNA"/>
</dbReference>
<proteinExistence type="predicted"/>
<name>A0ABY5SLJ6_9BACL</name>
<protein>
    <submittedName>
        <fullName evidence="2">Phosphotransferase</fullName>
    </submittedName>
</protein>
<evidence type="ECO:0000313" key="3">
    <source>
        <dbReference type="Proteomes" id="UP001057877"/>
    </source>
</evidence>
<dbReference type="Proteomes" id="UP001057877">
    <property type="component" value="Chromosome"/>
</dbReference>
<reference evidence="2" key="1">
    <citation type="submission" date="2022-01" db="EMBL/GenBank/DDBJ databases">
        <title>Paenibacillus spongiae sp. nov., isolated from marine sponge.</title>
        <authorList>
            <person name="Li Z."/>
            <person name="Zhang M."/>
        </authorList>
    </citation>
    <scope>NUCLEOTIDE SEQUENCE</scope>
    <source>
        <strain evidence="2">PHS-Z3</strain>
    </source>
</reference>
<accession>A0ABY5SLJ6</accession>
<dbReference type="Gene3D" id="3.30.200.20">
    <property type="entry name" value="Phosphorylase Kinase, domain 1"/>
    <property type="match status" value="1"/>
</dbReference>
<dbReference type="Pfam" id="PF01636">
    <property type="entry name" value="APH"/>
    <property type="match status" value="1"/>
</dbReference>
<dbReference type="InterPro" id="IPR002575">
    <property type="entry name" value="Aminoglycoside_PTrfase"/>
</dbReference>
<evidence type="ECO:0000313" key="2">
    <source>
        <dbReference type="EMBL" id="UVI33118.1"/>
    </source>
</evidence>
<organism evidence="2 3">
    <name type="scientific">Paenibacillus spongiae</name>
    <dbReference type="NCBI Taxonomy" id="2909671"/>
    <lineage>
        <taxon>Bacteria</taxon>
        <taxon>Bacillati</taxon>
        <taxon>Bacillota</taxon>
        <taxon>Bacilli</taxon>
        <taxon>Bacillales</taxon>
        <taxon>Paenibacillaceae</taxon>
        <taxon>Paenibacillus</taxon>
    </lineage>
</organism>
<evidence type="ECO:0000259" key="1">
    <source>
        <dbReference type="Pfam" id="PF01636"/>
    </source>
</evidence>
<feature type="domain" description="Aminoglycoside phosphotransferase" evidence="1">
    <location>
        <begin position="29"/>
        <end position="94"/>
    </location>
</feature>
<sequence length="119" mass="13493">MNDLISTILWKDKSKDLLSLLVEDVLKSVSPIDSGLEADVFQVSTPEDKFLLKVWNRDSKPDISRQYKLLEELYALGIAVSKQYGWGIDEHRNQVLLTSYDGTPINKVSKLKLTEVANI</sequence>
<dbReference type="RefSeq" id="WP_258389171.1">
    <property type="nucleotide sequence ID" value="NZ_CP091430.1"/>
</dbReference>
<keyword evidence="3" id="KW-1185">Reference proteome</keyword>
<dbReference type="SUPFAM" id="SSF56112">
    <property type="entry name" value="Protein kinase-like (PK-like)"/>
    <property type="match status" value="1"/>
</dbReference>
<gene>
    <name evidence="2" type="ORF">L1F29_15300</name>
</gene>